<dbReference type="PANTHER" id="PTHR33973:SF4">
    <property type="entry name" value="OS07G0153300 PROTEIN"/>
    <property type="match status" value="1"/>
</dbReference>
<reference evidence="1 2" key="1">
    <citation type="submission" date="2016-10" db="EMBL/GenBank/DDBJ databases">
        <authorList>
            <person name="de Groot N.N."/>
        </authorList>
    </citation>
    <scope>NUCLEOTIDE SEQUENCE [LARGE SCALE GENOMIC DNA]</scope>
    <source>
        <strain evidence="1 2">DSM 26915</strain>
    </source>
</reference>
<evidence type="ECO:0000313" key="2">
    <source>
        <dbReference type="Proteomes" id="UP000236752"/>
    </source>
</evidence>
<keyword evidence="2" id="KW-1185">Reference proteome</keyword>
<dbReference type="EMBL" id="FNUZ01000011">
    <property type="protein sequence ID" value="SEG65939.1"/>
    <property type="molecule type" value="Genomic_DNA"/>
</dbReference>
<organism evidence="1 2">
    <name type="scientific">Thalassococcus halodurans</name>
    <dbReference type="NCBI Taxonomy" id="373675"/>
    <lineage>
        <taxon>Bacteria</taxon>
        <taxon>Pseudomonadati</taxon>
        <taxon>Pseudomonadota</taxon>
        <taxon>Alphaproteobacteria</taxon>
        <taxon>Rhodobacterales</taxon>
        <taxon>Roseobacteraceae</taxon>
        <taxon>Thalassococcus</taxon>
    </lineage>
</organism>
<sequence length="251" mass="28705">MTHVDFISGHTFHGRKGAISNAFRYSVDFVMFDAEKTDETPALFSLNKGNLFSVRDRDHGGVPGQGSGASWARDVLQRHQIRADGALLLLAQPRALGYVFNPVSFWLAHDRENRLIAVIAEVTNTFKDRHSYLAVKPDQSEIKPDDRIVARKIFHVSPFQPIDGEYEFRFDIREDRVGIWIDFMHSNGGVIATLTGPRRKLRNRDVVTSLIRRPFAARRVMALIHWQALVLWWKGAKYRNRPEPPKSEVSS</sequence>
<evidence type="ECO:0000313" key="1">
    <source>
        <dbReference type="EMBL" id="SEG65939.1"/>
    </source>
</evidence>
<dbReference type="Pfam" id="PF07103">
    <property type="entry name" value="DUF1365"/>
    <property type="match status" value="1"/>
</dbReference>
<evidence type="ECO:0008006" key="3">
    <source>
        <dbReference type="Google" id="ProtNLM"/>
    </source>
</evidence>
<accession>A0A1H6BZ03</accession>
<name>A0A1H6BZ03_9RHOB</name>
<dbReference type="RefSeq" id="WP_103911973.1">
    <property type="nucleotide sequence ID" value="NZ_FNUZ01000011.1"/>
</dbReference>
<dbReference type="PANTHER" id="PTHR33973">
    <property type="entry name" value="OS07G0153300 PROTEIN"/>
    <property type="match status" value="1"/>
</dbReference>
<gene>
    <name evidence="1" type="ORF">SAMN04488045_3887</name>
</gene>
<proteinExistence type="predicted"/>
<dbReference type="AlphaFoldDB" id="A0A1H6BZ03"/>
<dbReference type="OrthoDB" id="9778801at2"/>
<dbReference type="Proteomes" id="UP000236752">
    <property type="component" value="Unassembled WGS sequence"/>
</dbReference>
<protein>
    <recommendedName>
        <fullName evidence="3">Cyclopropane-fatty-acyl-phospholipid synthase</fullName>
    </recommendedName>
</protein>
<dbReference type="InterPro" id="IPR010775">
    <property type="entry name" value="DUF1365"/>
</dbReference>